<dbReference type="SUPFAM" id="SSF56519">
    <property type="entry name" value="Penicillin binding protein dimerisation domain"/>
    <property type="match status" value="1"/>
</dbReference>
<dbReference type="InterPro" id="IPR012338">
    <property type="entry name" value="Beta-lactam/transpept-like"/>
</dbReference>
<gene>
    <name evidence="6" type="ORF">C5O25_10065</name>
</gene>
<dbReference type="EMBL" id="PUBV01000023">
    <property type="protein sequence ID" value="PWB06514.1"/>
    <property type="molecule type" value="Genomic_DNA"/>
</dbReference>
<feature type="domain" description="PASTA" evidence="5">
    <location>
        <begin position="641"/>
        <end position="699"/>
    </location>
</feature>
<dbReference type="SMART" id="SM00740">
    <property type="entry name" value="PASTA"/>
    <property type="match status" value="1"/>
</dbReference>
<dbReference type="RefSeq" id="WP_107036616.1">
    <property type="nucleotide sequence ID" value="NZ_CAOLHR010000016.1"/>
</dbReference>
<dbReference type="InterPro" id="IPR001460">
    <property type="entry name" value="PCN-bd_Tpept"/>
</dbReference>
<dbReference type="PROSITE" id="PS51178">
    <property type="entry name" value="PASTA"/>
    <property type="match status" value="1"/>
</dbReference>
<dbReference type="PROSITE" id="PS51257">
    <property type="entry name" value="PROKAR_LIPOPROTEIN"/>
    <property type="match status" value="1"/>
</dbReference>
<protein>
    <submittedName>
        <fullName evidence="6">PASTA domain-containing protein</fullName>
    </submittedName>
</protein>
<dbReference type="AlphaFoldDB" id="A0A2V1IWG3"/>
<evidence type="ECO:0000256" key="2">
    <source>
        <dbReference type="ARBA" id="ARBA00022645"/>
    </source>
</evidence>
<evidence type="ECO:0000256" key="4">
    <source>
        <dbReference type="SAM" id="MobiDB-lite"/>
    </source>
</evidence>
<dbReference type="GO" id="GO:0004180">
    <property type="term" value="F:carboxypeptidase activity"/>
    <property type="evidence" value="ECO:0007669"/>
    <property type="project" value="UniProtKB-KW"/>
</dbReference>
<keyword evidence="2" id="KW-0121">Carboxypeptidase</keyword>
<dbReference type="Pfam" id="PF00905">
    <property type="entry name" value="Transpeptidase"/>
    <property type="match status" value="1"/>
</dbReference>
<keyword evidence="2" id="KW-0645">Protease</keyword>
<sequence>MSQPKKRSNRKHMNRRYALIVAAMLACAAGIVWHVVDNTVVSADAWNEKAHRELSRCDTIAPERGNILAADGSILATNLRYYTVRIDYRSERFMEHRLRQQIDTIADSLARYFPVRDAKGWRAHLLKPIDNIKDKSKRPRAYRLLDNISYADYRRLRTFPFFKIPNRNRNGLSVESKMRRVNPYGDMARRSIGGVGATRKCKEIHGISGLEKALDSMLFGTPGIAKKVALTRGIVNWTDKPAIPGLNIRTTIDIKMQDIVENELNNLLTYVNADWGVAVLMEVATGDIKAISNLEKNPSAPGYIEGMNRAVLGYEPGSVIKPISMLIALEDGIVNDLSEQIPIGKSFPYAGGRGITDSHYSSSLSVAEVIEQSSNIGMTRIITRRYDAHPGGFYHRLKQIGFLEPMNTGIAGESVPRVDSVPSNRGGRISLSRQCYGYATEIPPLYTLSVYNAIANGGRYVRPRLVSRLTGEDIDSILPVTYIRDRICSEANAKKLQSMLTDVVWGAHGTGRRLKNDLVRIAGKTGTCYMIEGGTYNTGKKRLAFCGFFPAENPKYSCIVLTCHPKQNALGAASTSGEVVKNVALKLYSRGMLGNSSDLSAEKAAGDSPVLYATARNGHHERVRSELEVKGARRSLTRPRDIDKGIPDVVGYGLRDAIAILEKAGYNVTFSGSGYVTRQTPAAGNSAPRGHRVTLSLTE</sequence>
<dbReference type="GO" id="GO:0071555">
    <property type="term" value="P:cell wall organization"/>
    <property type="evidence" value="ECO:0007669"/>
    <property type="project" value="TreeGrafter"/>
</dbReference>
<dbReference type="Gene3D" id="3.30.450.330">
    <property type="match status" value="1"/>
</dbReference>
<dbReference type="SUPFAM" id="SSF56601">
    <property type="entry name" value="beta-lactamase/transpeptidase-like"/>
    <property type="match status" value="1"/>
</dbReference>
<comment type="subcellular location">
    <subcellularLocation>
        <location evidence="1">Membrane</location>
    </subcellularLocation>
</comment>
<evidence type="ECO:0000313" key="7">
    <source>
        <dbReference type="Proteomes" id="UP000244925"/>
    </source>
</evidence>
<keyword evidence="3" id="KW-0472">Membrane</keyword>
<proteinExistence type="predicted"/>
<dbReference type="Pfam" id="PF03717">
    <property type="entry name" value="PBP_dimer"/>
    <property type="match status" value="1"/>
</dbReference>
<name>A0A2V1IWG3_9BACT</name>
<dbReference type="Gene3D" id="3.30.10.20">
    <property type="match status" value="1"/>
</dbReference>
<dbReference type="PANTHER" id="PTHR30627:SF1">
    <property type="entry name" value="PEPTIDOGLYCAN D,D-TRANSPEPTIDASE FTSI"/>
    <property type="match status" value="1"/>
</dbReference>
<keyword evidence="2" id="KW-0378">Hydrolase</keyword>
<dbReference type="PANTHER" id="PTHR30627">
    <property type="entry name" value="PEPTIDOGLYCAN D,D-TRANSPEPTIDASE"/>
    <property type="match status" value="1"/>
</dbReference>
<evidence type="ECO:0000256" key="3">
    <source>
        <dbReference type="ARBA" id="ARBA00023136"/>
    </source>
</evidence>
<dbReference type="Proteomes" id="UP000244925">
    <property type="component" value="Unassembled WGS sequence"/>
</dbReference>
<evidence type="ECO:0000259" key="5">
    <source>
        <dbReference type="PROSITE" id="PS51178"/>
    </source>
</evidence>
<reference evidence="7" key="1">
    <citation type="submission" date="2018-02" db="EMBL/GenBank/DDBJ databases">
        <authorList>
            <person name="Clavel T."/>
            <person name="Strowig T."/>
        </authorList>
    </citation>
    <scope>NUCLEOTIDE SEQUENCE [LARGE SCALE GENOMIC DNA]</scope>
    <source>
        <strain evidence="7">DSM 100764</strain>
    </source>
</reference>
<dbReference type="CDD" id="cd06575">
    <property type="entry name" value="PASTA_Pbp2x-like_2"/>
    <property type="match status" value="1"/>
</dbReference>
<keyword evidence="7" id="KW-1185">Reference proteome</keyword>
<dbReference type="InterPro" id="IPR036138">
    <property type="entry name" value="PBP_dimer_sf"/>
</dbReference>
<evidence type="ECO:0000256" key="1">
    <source>
        <dbReference type="ARBA" id="ARBA00004370"/>
    </source>
</evidence>
<feature type="region of interest" description="Disordered" evidence="4">
    <location>
        <begin position="680"/>
        <end position="699"/>
    </location>
</feature>
<dbReference type="GO" id="GO:0005886">
    <property type="term" value="C:plasma membrane"/>
    <property type="evidence" value="ECO:0007669"/>
    <property type="project" value="TreeGrafter"/>
</dbReference>
<dbReference type="Gene3D" id="3.90.1310.10">
    <property type="entry name" value="Penicillin-binding protein 2a (Domain 2)"/>
    <property type="match status" value="1"/>
</dbReference>
<dbReference type="InterPro" id="IPR005543">
    <property type="entry name" value="PASTA_dom"/>
</dbReference>
<dbReference type="Pfam" id="PF03793">
    <property type="entry name" value="PASTA"/>
    <property type="match status" value="1"/>
</dbReference>
<comment type="caution">
    <text evidence="6">The sequence shown here is derived from an EMBL/GenBank/DDBJ whole genome shotgun (WGS) entry which is preliminary data.</text>
</comment>
<dbReference type="Gene3D" id="3.40.710.10">
    <property type="entry name" value="DD-peptidase/beta-lactamase superfamily"/>
    <property type="match status" value="1"/>
</dbReference>
<accession>A0A2V1IWG3</accession>
<dbReference type="GO" id="GO:0008658">
    <property type="term" value="F:penicillin binding"/>
    <property type="evidence" value="ECO:0007669"/>
    <property type="project" value="InterPro"/>
</dbReference>
<organism evidence="6 7">
    <name type="scientific">Paramuribaculum intestinale</name>
    <dbReference type="NCBI Taxonomy" id="2094151"/>
    <lineage>
        <taxon>Bacteria</taxon>
        <taxon>Pseudomonadati</taxon>
        <taxon>Bacteroidota</taxon>
        <taxon>Bacteroidia</taxon>
        <taxon>Bacteroidales</taxon>
        <taxon>Muribaculaceae</taxon>
        <taxon>Paramuribaculum</taxon>
    </lineage>
</organism>
<dbReference type="InterPro" id="IPR005311">
    <property type="entry name" value="PBP_dimer"/>
</dbReference>
<evidence type="ECO:0000313" key="6">
    <source>
        <dbReference type="EMBL" id="PWB06514.1"/>
    </source>
</evidence>
<dbReference type="InterPro" id="IPR050515">
    <property type="entry name" value="Beta-lactam/transpept"/>
</dbReference>
<dbReference type="SUPFAM" id="SSF54184">
    <property type="entry name" value="Penicillin-binding protein 2x (pbp-2x), c-terminal domain"/>
    <property type="match status" value="1"/>
</dbReference>